<evidence type="ECO:0000256" key="3">
    <source>
        <dbReference type="ARBA" id="ARBA00022692"/>
    </source>
</evidence>
<keyword evidence="7" id="KW-0813">Transport</keyword>
<evidence type="ECO:0000256" key="4">
    <source>
        <dbReference type="ARBA" id="ARBA00022989"/>
    </source>
</evidence>
<comment type="caution">
    <text evidence="7">The sequence shown here is derived from an EMBL/GenBank/DDBJ whole genome shotgun (WGS) entry which is preliminary data.</text>
</comment>
<dbReference type="RefSeq" id="WP_183263915.1">
    <property type="nucleotide sequence ID" value="NZ_BAAAVZ010000009.1"/>
</dbReference>
<dbReference type="Proteomes" id="UP000539538">
    <property type="component" value="Unassembled WGS sequence"/>
</dbReference>
<keyword evidence="4 6" id="KW-1133">Transmembrane helix</keyword>
<dbReference type="PANTHER" id="PTHR43370:SF1">
    <property type="entry name" value="GUANOSINE ABC TRANSPORTER PERMEASE PROTEIN NUPQ"/>
    <property type="match status" value="1"/>
</dbReference>
<dbReference type="PANTHER" id="PTHR43370">
    <property type="entry name" value="SUGAR ABC TRANSPORTER INTEGRAL MEMBRANE PROTEIN-RELATED"/>
    <property type="match status" value="1"/>
</dbReference>
<keyword evidence="8" id="KW-1185">Reference proteome</keyword>
<dbReference type="EMBL" id="JACHOT010000006">
    <property type="protein sequence ID" value="MBB4652319.1"/>
    <property type="molecule type" value="Genomic_DNA"/>
</dbReference>
<feature type="transmembrane region" description="Helical" evidence="6">
    <location>
        <begin position="6"/>
        <end position="26"/>
    </location>
</feature>
<feature type="transmembrane region" description="Helical" evidence="6">
    <location>
        <begin position="33"/>
        <end position="56"/>
    </location>
</feature>
<accession>A0ABR6L815</accession>
<proteinExistence type="predicted"/>
<keyword evidence="2" id="KW-1003">Cell membrane</keyword>
<evidence type="ECO:0000256" key="1">
    <source>
        <dbReference type="ARBA" id="ARBA00004651"/>
    </source>
</evidence>
<protein>
    <submittedName>
        <fullName evidence="7">Simple sugar transport system permease protein</fullName>
    </submittedName>
</protein>
<name>A0ABR6L815_9HYPH</name>
<evidence type="ECO:0000313" key="8">
    <source>
        <dbReference type="Proteomes" id="UP000539538"/>
    </source>
</evidence>
<dbReference type="CDD" id="cd06580">
    <property type="entry name" value="TM_PBP1_transp_TpRbsC_like"/>
    <property type="match status" value="1"/>
</dbReference>
<keyword evidence="3 6" id="KW-0812">Transmembrane</keyword>
<reference evidence="7 8" key="1">
    <citation type="submission" date="2020-08" db="EMBL/GenBank/DDBJ databases">
        <title>Genomic Encyclopedia of Type Strains, Phase IV (KMG-IV): sequencing the most valuable type-strain genomes for metagenomic binning, comparative biology and taxonomic classification.</title>
        <authorList>
            <person name="Goeker M."/>
        </authorList>
    </citation>
    <scope>NUCLEOTIDE SEQUENCE [LARGE SCALE GENOMIC DNA]</scope>
    <source>
        <strain evidence="7 8">DSM 7050</strain>
    </source>
</reference>
<gene>
    <name evidence="7" type="ORF">GGQ99_004095</name>
</gene>
<sequence length="299" mass="31639">MIFDLEFVLSALRIATPLMIVALGVLIAERAGVLFLGAEGVMLCGALFGILGAVYVGDPWMGVVWGLSAGVVMGLVTAVLTVWLPTDQVVMGLAMNIAAIGLTSFIFRIAADDLQQMSPPMGWSAPGALSENPIAAFLFAVPPLAWLAVILYFVVWYMLFRSAPGLLLRSVGQNVKAARSAGINVVLVRTVALALAGGLAGLGGAALTVGWVRSFADDITAGRGFIALAAVYFGRWYPRWTLFGCLLFGLGEALALRTQVLGGNAHFYLMIPYLLTVGVLAFAERGCAPREVGKPYEQL</sequence>
<feature type="transmembrane region" description="Helical" evidence="6">
    <location>
        <begin position="90"/>
        <end position="111"/>
    </location>
</feature>
<evidence type="ECO:0000256" key="5">
    <source>
        <dbReference type="ARBA" id="ARBA00023136"/>
    </source>
</evidence>
<evidence type="ECO:0000256" key="2">
    <source>
        <dbReference type="ARBA" id="ARBA00022475"/>
    </source>
</evidence>
<comment type="subcellular location">
    <subcellularLocation>
        <location evidence="1">Cell membrane</location>
        <topology evidence="1">Multi-pass membrane protein</topology>
    </subcellularLocation>
</comment>
<keyword evidence="5 6" id="KW-0472">Membrane</keyword>
<feature type="transmembrane region" description="Helical" evidence="6">
    <location>
        <begin position="265"/>
        <end position="283"/>
    </location>
</feature>
<evidence type="ECO:0000256" key="6">
    <source>
        <dbReference type="SAM" id="Phobius"/>
    </source>
</evidence>
<feature type="transmembrane region" description="Helical" evidence="6">
    <location>
        <begin position="240"/>
        <end position="259"/>
    </location>
</feature>
<dbReference type="Pfam" id="PF02653">
    <property type="entry name" value="BPD_transp_2"/>
    <property type="match status" value="1"/>
</dbReference>
<feature type="transmembrane region" description="Helical" evidence="6">
    <location>
        <begin position="181"/>
        <end position="209"/>
    </location>
</feature>
<dbReference type="InterPro" id="IPR001851">
    <property type="entry name" value="ABC_transp_permease"/>
</dbReference>
<evidence type="ECO:0000313" key="7">
    <source>
        <dbReference type="EMBL" id="MBB4652319.1"/>
    </source>
</evidence>
<feature type="transmembrane region" description="Helical" evidence="6">
    <location>
        <begin position="62"/>
        <end position="83"/>
    </location>
</feature>
<organism evidence="7 8">
    <name type="scientific">Aminobacter niigataensis</name>
    <dbReference type="NCBI Taxonomy" id="83265"/>
    <lineage>
        <taxon>Bacteria</taxon>
        <taxon>Pseudomonadati</taxon>
        <taxon>Pseudomonadota</taxon>
        <taxon>Alphaproteobacteria</taxon>
        <taxon>Hyphomicrobiales</taxon>
        <taxon>Phyllobacteriaceae</taxon>
        <taxon>Aminobacter</taxon>
    </lineage>
</organism>
<feature type="transmembrane region" description="Helical" evidence="6">
    <location>
        <begin position="134"/>
        <end position="160"/>
    </location>
</feature>
<keyword evidence="7" id="KW-0762">Sugar transport</keyword>